<dbReference type="InterPro" id="IPR027417">
    <property type="entry name" value="P-loop_NTPase"/>
</dbReference>
<comment type="caution">
    <text evidence="1">The sequence shown here is derived from an EMBL/GenBank/DDBJ whole genome shotgun (WGS) entry which is preliminary data.</text>
</comment>
<accession>A0AA88VPB6</accession>
<reference evidence="1" key="1">
    <citation type="submission" date="2022-12" db="EMBL/GenBank/DDBJ databases">
        <title>Draft genome assemblies for two species of Escallonia (Escalloniales).</title>
        <authorList>
            <person name="Chanderbali A."/>
            <person name="Dervinis C."/>
            <person name="Anghel I."/>
            <person name="Soltis D."/>
            <person name="Soltis P."/>
            <person name="Zapata F."/>
        </authorList>
    </citation>
    <scope>NUCLEOTIDE SEQUENCE</scope>
    <source>
        <strain evidence="1">UCBG64.0493</strain>
        <tissue evidence="1">Leaf</tissue>
    </source>
</reference>
<dbReference type="InterPro" id="IPR001806">
    <property type="entry name" value="Small_GTPase"/>
</dbReference>
<dbReference type="Pfam" id="PF00071">
    <property type="entry name" value="Ras"/>
    <property type="match status" value="1"/>
</dbReference>
<dbReference type="Proteomes" id="UP001188597">
    <property type="component" value="Unassembled WGS sequence"/>
</dbReference>
<dbReference type="AlphaFoldDB" id="A0AA88VPB6"/>
<gene>
    <name evidence="1" type="ORF">RJ639_013691</name>
</gene>
<organism evidence="1 2">
    <name type="scientific">Escallonia herrerae</name>
    <dbReference type="NCBI Taxonomy" id="1293975"/>
    <lineage>
        <taxon>Eukaryota</taxon>
        <taxon>Viridiplantae</taxon>
        <taxon>Streptophyta</taxon>
        <taxon>Embryophyta</taxon>
        <taxon>Tracheophyta</taxon>
        <taxon>Spermatophyta</taxon>
        <taxon>Magnoliopsida</taxon>
        <taxon>eudicotyledons</taxon>
        <taxon>Gunneridae</taxon>
        <taxon>Pentapetalae</taxon>
        <taxon>asterids</taxon>
        <taxon>campanulids</taxon>
        <taxon>Escalloniales</taxon>
        <taxon>Escalloniaceae</taxon>
        <taxon>Escallonia</taxon>
    </lineage>
</organism>
<dbReference type="GO" id="GO:0003924">
    <property type="term" value="F:GTPase activity"/>
    <property type="evidence" value="ECO:0007669"/>
    <property type="project" value="InterPro"/>
</dbReference>
<evidence type="ECO:0000313" key="1">
    <source>
        <dbReference type="EMBL" id="KAK3009155.1"/>
    </source>
</evidence>
<sequence length="119" mass="13385">MHIYHNNGSRKGVFFYSIHLPGLTTSQTHTDKIQLLDEDVIWYSVENGAGLWVLQRMGTSGVEPLASRSLQILNDAQTYAQENGLFFAETSAKTATNVNDIFFEIGLELQVWLVHDITV</sequence>
<proteinExistence type="predicted"/>
<name>A0AA88VPB6_9ASTE</name>
<dbReference type="Gene3D" id="3.40.50.300">
    <property type="entry name" value="P-loop containing nucleotide triphosphate hydrolases"/>
    <property type="match status" value="1"/>
</dbReference>
<dbReference type="GO" id="GO:0005525">
    <property type="term" value="F:GTP binding"/>
    <property type="evidence" value="ECO:0007669"/>
    <property type="project" value="InterPro"/>
</dbReference>
<dbReference type="EMBL" id="JAVXUP010001672">
    <property type="protein sequence ID" value="KAK3009155.1"/>
    <property type="molecule type" value="Genomic_DNA"/>
</dbReference>
<protein>
    <submittedName>
        <fullName evidence="1">Uncharacterized protein</fullName>
    </submittedName>
</protein>
<evidence type="ECO:0000313" key="2">
    <source>
        <dbReference type="Proteomes" id="UP001188597"/>
    </source>
</evidence>
<keyword evidence="2" id="KW-1185">Reference proteome</keyword>